<keyword evidence="2" id="KW-0732">Signal</keyword>
<dbReference type="AlphaFoldDB" id="A0A8H6FEN9"/>
<keyword evidence="1" id="KW-0472">Membrane</keyword>
<organism evidence="3 4">
    <name type="scientific">Letharia lupina</name>
    <dbReference type="NCBI Taxonomy" id="560253"/>
    <lineage>
        <taxon>Eukaryota</taxon>
        <taxon>Fungi</taxon>
        <taxon>Dikarya</taxon>
        <taxon>Ascomycota</taxon>
        <taxon>Pezizomycotina</taxon>
        <taxon>Lecanoromycetes</taxon>
        <taxon>OSLEUM clade</taxon>
        <taxon>Lecanoromycetidae</taxon>
        <taxon>Lecanorales</taxon>
        <taxon>Lecanorineae</taxon>
        <taxon>Parmeliaceae</taxon>
        <taxon>Letharia</taxon>
    </lineage>
</organism>
<proteinExistence type="predicted"/>
<keyword evidence="1" id="KW-0812">Transmembrane</keyword>
<dbReference type="RefSeq" id="XP_037153931.1">
    <property type="nucleotide sequence ID" value="XM_037301114.1"/>
</dbReference>
<feature type="signal peptide" evidence="2">
    <location>
        <begin position="1"/>
        <end position="21"/>
    </location>
</feature>
<evidence type="ECO:0000256" key="2">
    <source>
        <dbReference type="SAM" id="SignalP"/>
    </source>
</evidence>
<comment type="caution">
    <text evidence="3">The sequence shown here is derived from an EMBL/GenBank/DDBJ whole genome shotgun (WGS) entry which is preliminary data.</text>
</comment>
<keyword evidence="4" id="KW-1185">Reference proteome</keyword>
<evidence type="ECO:0000313" key="3">
    <source>
        <dbReference type="EMBL" id="KAF6225064.1"/>
    </source>
</evidence>
<sequence length="458" mass="49281">MHTSRFSRLAIAIATADVAAAAVLMTTPVNPPLPLQPRDLDLVQPSALEPTPNQTKLTGFDLVQAGTLARPSTNATIGQWVVANPPEDIANQSSLLLQKCVGNIDNVDVSAPNVSDWSCSLPANLVARDGPGRRLPYEVENVRPLAHLRTPQYNTLYTKTWSVTYEDADGNGYNITFPAGLCPDNVIGDIESPYRGEMVYNATLLSLYQSLIGLSPERLYNYTMSMLEAELANLYAALDAIICDPPIGGSRALLQRYRPQDMTGKITLILVGRVGGFAMVFSALVSAIAHEGLTVHVPAIGNVLLVAAVGAIAAAFERFINRRRQRGDVQVMEAYIANAFVAAAAQIRLHAIAIWSMTCTRSEIILENIKKLLAGNADGIPQAVARPDGNADDVAIVPQNPSLYPEQGRLEQEGSILTTKSKGKPSQNLIQESTNGGGANLTYLLRTDANVCKEQNPE</sequence>
<dbReference type="GeneID" id="59338651"/>
<feature type="transmembrane region" description="Helical" evidence="1">
    <location>
        <begin position="266"/>
        <end position="289"/>
    </location>
</feature>
<gene>
    <name evidence="3" type="ORF">HO133_010259</name>
</gene>
<accession>A0A8H6FEN9</accession>
<name>A0A8H6FEN9_9LECA</name>
<feature type="transmembrane region" description="Helical" evidence="1">
    <location>
        <begin position="295"/>
        <end position="316"/>
    </location>
</feature>
<keyword evidence="1" id="KW-1133">Transmembrane helix</keyword>
<feature type="chain" id="PRO_5034987504" evidence="2">
    <location>
        <begin position="22"/>
        <end position="458"/>
    </location>
</feature>
<evidence type="ECO:0000313" key="4">
    <source>
        <dbReference type="Proteomes" id="UP000593566"/>
    </source>
</evidence>
<dbReference type="EMBL" id="JACCJB010000008">
    <property type="protein sequence ID" value="KAF6225064.1"/>
    <property type="molecule type" value="Genomic_DNA"/>
</dbReference>
<reference evidence="3 4" key="1">
    <citation type="journal article" date="2020" name="Genomics">
        <title>Complete, high-quality genomes from long-read metagenomic sequencing of two wolf lichen thalli reveals enigmatic genome architecture.</title>
        <authorList>
            <person name="McKenzie S.K."/>
            <person name="Walston R.F."/>
            <person name="Allen J.L."/>
        </authorList>
    </citation>
    <scope>NUCLEOTIDE SEQUENCE [LARGE SCALE GENOMIC DNA]</scope>
    <source>
        <strain evidence="3">WasteWater1</strain>
    </source>
</reference>
<dbReference type="Proteomes" id="UP000593566">
    <property type="component" value="Unassembled WGS sequence"/>
</dbReference>
<evidence type="ECO:0000256" key="1">
    <source>
        <dbReference type="SAM" id="Phobius"/>
    </source>
</evidence>
<protein>
    <submittedName>
        <fullName evidence="3">Uncharacterized protein</fullName>
    </submittedName>
</protein>